<dbReference type="Pfam" id="PF23598">
    <property type="entry name" value="LRR_14"/>
    <property type="match status" value="1"/>
</dbReference>
<dbReference type="AlphaFoldDB" id="J3NAG7"/>
<reference evidence="11" key="2">
    <citation type="submission" date="2013-04" db="UniProtKB">
        <authorList>
            <consortium name="EnsemblPlants"/>
        </authorList>
    </citation>
    <scope>IDENTIFICATION</scope>
</reference>
<feature type="domain" description="Disease resistance protein winged helix" evidence="9">
    <location>
        <begin position="441"/>
        <end position="512"/>
    </location>
</feature>
<dbReference type="InterPro" id="IPR002182">
    <property type="entry name" value="NB-ARC"/>
</dbReference>
<dbReference type="Gene3D" id="1.20.5.4130">
    <property type="match status" value="1"/>
</dbReference>
<dbReference type="Gene3D" id="1.10.10.10">
    <property type="entry name" value="Winged helix-like DNA-binding domain superfamily/Winged helix DNA-binding domain"/>
    <property type="match status" value="1"/>
</dbReference>
<evidence type="ECO:0000256" key="3">
    <source>
        <dbReference type="ARBA" id="ARBA00022737"/>
    </source>
</evidence>
<dbReference type="Pfam" id="PF00931">
    <property type="entry name" value="NB-ARC"/>
    <property type="match status" value="1"/>
</dbReference>
<evidence type="ECO:0000256" key="5">
    <source>
        <dbReference type="ARBA" id="ARBA00022821"/>
    </source>
</evidence>
<dbReference type="GO" id="GO:0042742">
    <property type="term" value="P:defense response to bacterium"/>
    <property type="evidence" value="ECO:0007669"/>
    <property type="project" value="UniProtKB-ARBA"/>
</dbReference>
<organism evidence="11">
    <name type="scientific">Oryza brachyantha</name>
    <name type="common">malo sina</name>
    <dbReference type="NCBI Taxonomy" id="4533"/>
    <lineage>
        <taxon>Eukaryota</taxon>
        <taxon>Viridiplantae</taxon>
        <taxon>Streptophyta</taxon>
        <taxon>Embryophyta</taxon>
        <taxon>Tracheophyta</taxon>
        <taxon>Spermatophyta</taxon>
        <taxon>Magnoliopsida</taxon>
        <taxon>Liliopsida</taxon>
        <taxon>Poales</taxon>
        <taxon>Poaceae</taxon>
        <taxon>BOP clade</taxon>
        <taxon>Oryzoideae</taxon>
        <taxon>Oryzeae</taxon>
        <taxon>Oryzinae</taxon>
        <taxon>Oryza</taxon>
    </lineage>
</organism>
<dbReference type="SUPFAM" id="SSF52058">
    <property type="entry name" value="L domain-like"/>
    <property type="match status" value="1"/>
</dbReference>
<evidence type="ECO:0000259" key="8">
    <source>
        <dbReference type="Pfam" id="PF18052"/>
    </source>
</evidence>
<keyword evidence="6" id="KW-0175">Coiled coil</keyword>
<evidence type="ECO:0000256" key="4">
    <source>
        <dbReference type="ARBA" id="ARBA00022741"/>
    </source>
</evidence>
<evidence type="ECO:0000256" key="1">
    <source>
        <dbReference type="ARBA" id="ARBA00008894"/>
    </source>
</evidence>
<dbReference type="HOGENOM" id="CLU_000837_25_4_1"/>
<keyword evidence="4" id="KW-0547">Nucleotide-binding</keyword>
<comment type="similarity">
    <text evidence="1">Belongs to the disease resistance NB-LRR family.</text>
</comment>
<dbReference type="Pfam" id="PF18052">
    <property type="entry name" value="Rx_N"/>
    <property type="match status" value="1"/>
</dbReference>
<reference evidence="11" key="1">
    <citation type="journal article" date="2013" name="Nat. Commun.">
        <title>Whole-genome sequencing of Oryza brachyantha reveals mechanisms underlying Oryza genome evolution.</title>
        <authorList>
            <person name="Chen J."/>
            <person name="Huang Q."/>
            <person name="Gao D."/>
            <person name="Wang J."/>
            <person name="Lang Y."/>
            <person name="Liu T."/>
            <person name="Li B."/>
            <person name="Bai Z."/>
            <person name="Luis Goicoechea J."/>
            <person name="Liang C."/>
            <person name="Chen C."/>
            <person name="Zhang W."/>
            <person name="Sun S."/>
            <person name="Liao Y."/>
            <person name="Zhang X."/>
            <person name="Yang L."/>
            <person name="Song C."/>
            <person name="Wang M."/>
            <person name="Shi J."/>
            <person name="Liu G."/>
            <person name="Liu J."/>
            <person name="Zhou H."/>
            <person name="Zhou W."/>
            <person name="Yu Q."/>
            <person name="An N."/>
            <person name="Chen Y."/>
            <person name="Cai Q."/>
            <person name="Wang B."/>
            <person name="Liu B."/>
            <person name="Min J."/>
            <person name="Huang Y."/>
            <person name="Wu H."/>
            <person name="Li Z."/>
            <person name="Zhang Y."/>
            <person name="Yin Y."/>
            <person name="Song W."/>
            <person name="Jiang J."/>
            <person name="Jackson S.A."/>
            <person name="Wing R.A."/>
            <person name="Wang J."/>
            <person name="Chen M."/>
        </authorList>
    </citation>
    <scope>NUCLEOTIDE SEQUENCE [LARGE SCALE GENOMIC DNA]</scope>
    <source>
        <strain evidence="11">cv. IRGC 101232</strain>
    </source>
</reference>
<dbReference type="InterPro" id="IPR036388">
    <property type="entry name" value="WH-like_DNA-bd_sf"/>
</dbReference>
<dbReference type="Pfam" id="PF23559">
    <property type="entry name" value="WHD_DRP"/>
    <property type="match status" value="1"/>
</dbReference>
<keyword evidence="2" id="KW-0433">Leucine-rich repeat</keyword>
<evidence type="ECO:0000259" key="7">
    <source>
        <dbReference type="Pfam" id="PF00931"/>
    </source>
</evidence>
<dbReference type="PRINTS" id="PR00364">
    <property type="entry name" value="DISEASERSIST"/>
</dbReference>
<sequence length="926" mass="106003">MAEAVIVLAAQKIGVALGKEAINQAASYFETYVTQLTDLQGRMARIRTELRVMHEYLSGIDVRSHNKKTYEVWVEEVRMQVHRIEDIVDDYLHLIGHKHDTGWCSSLKKRFKRPNILLSLNRIVSSIKEAETNLDHLFKTKDRWVSVPNEGDTSGENSSYIVERSRHLADISRSLHEDDLVGVDGNINLLHRWITTDDMRRKVIMLHGGGMGGLGKTALAANVYNKEKANFECYAWVSISQAYTMMDVLKRLNTELYSREAKNSSVSDNIDDLGHRLEGFLNDRKYLIVFDDVWEPATVDELLRALVPNDRGSRVLMTTRIHGVAHHALSDMRIEIQPLSPDDSLMLFQKTAFPREDNTIPAELTTLVDELVGKCKGIPLAIVSVGRLLRDNTEAEFRRIHNQLDWELNNNRNTQDVRNILYLSYIYLPTYLKNCFLYCSLFPENYHFKRKKLIRWWIAEGFVEKRGGRTMEKVAEDYLKELVYWKMLQLVRSNSFDRIKIIKMHGLVRELAVDMCQKECFGVVYNDKAMIHGESPGEKDERRIVIHRINWDVDPDNLGAHVTQKISGAHHIRSLILEEDNRTPQARTLVPVVVKCRYVSVLELSGLSIDNVPNAIGDLFNLRHLGLRGSKVKVLPSSIERLSNLLTLDLTGSELQELPRGIVKLTKLRHLFAEKVSDKYGRDLRCRTGVRIPNGIGMEKLRELQTLQALELRNEGSLRHLKEMRQMRSLRITGVRGSYCEALCVSLSQMKMLSNLDIIASDSEEFLQLSNNLNPLPADLEKLSLRGRLAQPHMLLGATAATTTGGQNHLCSLHLSWSRLEDDPLLSLSRWSTLTRLSFTRAYVGQQLVFLQGWFTNLKKLILRDMPNLDRLEIQQGTMTRIQKIVLQNLSGMVLVPRGIEYVQPTLKSLLFLDITPVFFAELRNC</sequence>
<keyword evidence="5" id="KW-0611">Plant defense</keyword>
<dbReference type="InterPro" id="IPR027417">
    <property type="entry name" value="P-loop_NTPase"/>
</dbReference>
<dbReference type="InterPro" id="IPR044974">
    <property type="entry name" value="Disease_R_plants"/>
</dbReference>
<evidence type="ECO:0000256" key="6">
    <source>
        <dbReference type="ARBA" id="ARBA00023054"/>
    </source>
</evidence>
<dbReference type="InterPro" id="IPR058922">
    <property type="entry name" value="WHD_DRP"/>
</dbReference>
<dbReference type="InterPro" id="IPR041118">
    <property type="entry name" value="Rx_N"/>
</dbReference>
<dbReference type="PANTHER" id="PTHR23155">
    <property type="entry name" value="DISEASE RESISTANCE PROTEIN RP"/>
    <property type="match status" value="1"/>
</dbReference>
<feature type="domain" description="Disease resistance R13L4/SHOC-2-like LRR" evidence="10">
    <location>
        <begin position="584"/>
        <end position="888"/>
    </location>
</feature>
<keyword evidence="12" id="KW-1185">Reference proteome</keyword>
<name>J3NAG7_ORYBR</name>
<dbReference type="Gene3D" id="3.80.10.10">
    <property type="entry name" value="Ribonuclease Inhibitor"/>
    <property type="match status" value="1"/>
</dbReference>
<dbReference type="InterPro" id="IPR042197">
    <property type="entry name" value="Apaf_helical"/>
</dbReference>
<dbReference type="PANTHER" id="PTHR23155:SF1098">
    <property type="entry name" value="OS11G0678400 PROTEIN"/>
    <property type="match status" value="1"/>
</dbReference>
<dbReference type="OMA" id="NAPIDEF"/>
<evidence type="ECO:0000313" key="11">
    <source>
        <dbReference type="EnsemblPlants" id="OB11G28030.1"/>
    </source>
</evidence>
<evidence type="ECO:0000313" key="12">
    <source>
        <dbReference type="Proteomes" id="UP000006038"/>
    </source>
</evidence>
<evidence type="ECO:0000256" key="2">
    <source>
        <dbReference type="ARBA" id="ARBA00022614"/>
    </source>
</evidence>
<feature type="domain" description="NB-ARC" evidence="7">
    <location>
        <begin position="197"/>
        <end position="357"/>
    </location>
</feature>
<dbReference type="Proteomes" id="UP000006038">
    <property type="component" value="Chromosome 11"/>
</dbReference>
<dbReference type="GO" id="GO:0043531">
    <property type="term" value="F:ADP binding"/>
    <property type="evidence" value="ECO:0007669"/>
    <property type="project" value="InterPro"/>
</dbReference>
<dbReference type="FunFam" id="1.10.10.10:FF:000322">
    <property type="entry name" value="Probable disease resistance protein At1g63360"/>
    <property type="match status" value="1"/>
</dbReference>
<dbReference type="EnsemblPlants" id="OB11G28030.1">
    <property type="protein sequence ID" value="OB11G28030.1"/>
    <property type="gene ID" value="OB11G28030"/>
</dbReference>
<dbReference type="Gramene" id="OB11G28030.1">
    <property type="protein sequence ID" value="OB11G28030.1"/>
    <property type="gene ID" value="OB11G28030"/>
</dbReference>
<gene>
    <name evidence="11" type="primary">LOC102705676</name>
</gene>
<proteinExistence type="inferred from homology"/>
<dbReference type="InterPro" id="IPR055414">
    <property type="entry name" value="LRR_R13L4/SHOC2-like"/>
</dbReference>
<evidence type="ECO:0008006" key="13">
    <source>
        <dbReference type="Google" id="ProtNLM"/>
    </source>
</evidence>
<dbReference type="GO" id="GO:0002758">
    <property type="term" value="P:innate immune response-activating signaling pathway"/>
    <property type="evidence" value="ECO:0007669"/>
    <property type="project" value="UniProtKB-ARBA"/>
</dbReference>
<dbReference type="Gene3D" id="1.10.8.430">
    <property type="entry name" value="Helical domain of apoptotic protease-activating factors"/>
    <property type="match status" value="1"/>
</dbReference>
<protein>
    <recommendedName>
        <fullName evidence="13">NB-ARC domain-containing protein</fullName>
    </recommendedName>
</protein>
<dbReference type="eggNOG" id="KOG4658">
    <property type="taxonomic scope" value="Eukaryota"/>
</dbReference>
<evidence type="ECO:0000259" key="9">
    <source>
        <dbReference type="Pfam" id="PF23559"/>
    </source>
</evidence>
<evidence type="ECO:0000259" key="10">
    <source>
        <dbReference type="Pfam" id="PF23598"/>
    </source>
</evidence>
<accession>J3NAG7</accession>
<dbReference type="STRING" id="4533.J3NAG7"/>
<dbReference type="InterPro" id="IPR032675">
    <property type="entry name" value="LRR_dom_sf"/>
</dbReference>
<dbReference type="SUPFAM" id="SSF52540">
    <property type="entry name" value="P-loop containing nucleoside triphosphate hydrolases"/>
    <property type="match status" value="1"/>
</dbReference>
<dbReference type="Gene3D" id="3.40.50.300">
    <property type="entry name" value="P-loop containing nucleotide triphosphate hydrolases"/>
    <property type="match status" value="1"/>
</dbReference>
<dbReference type="GO" id="GO:0009626">
    <property type="term" value="P:plant-type hypersensitive response"/>
    <property type="evidence" value="ECO:0007669"/>
    <property type="project" value="UniProtKB-ARBA"/>
</dbReference>
<keyword evidence="3" id="KW-0677">Repeat</keyword>
<feature type="domain" description="Disease resistance N-terminal" evidence="8">
    <location>
        <begin position="17"/>
        <end position="105"/>
    </location>
</feature>